<dbReference type="Gene3D" id="3.40.640.10">
    <property type="entry name" value="Type I PLP-dependent aspartate aminotransferase-like (Major domain)"/>
    <property type="match status" value="1"/>
</dbReference>
<dbReference type="Proteomes" id="UP001064489">
    <property type="component" value="Chromosome 13"/>
</dbReference>
<dbReference type="GO" id="GO:0016831">
    <property type="term" value="F:carboxy-lyase activity"/>
    <property type="evidence" value="ECO:0007669"/>
    <property type="project" value="TreeGrafter"/>
</dbReference>
<keyword evidence="4 6" id="KW-0663">Pyridoxal phosphate</keyword>
<dbReference type="PANTHER" id="PTHR11999">
    <property type="entry name" value="GROUP II PYRIDOXAL-5-PHOSPHATE DECARBOXYLASE"/>
    <property type="match status" value="1"/>
</dbReference>
<comment type="cofactor">
    <cofactor evidence="1 6">
        <name>pyridoxal 5'-phosphate</name>
        <dbReference type="ChEBI" id="CHEBI:597326"/>
    </cofactor>
</comment>
<sequence>MVLHQSRILDCCCLWVKNSNALIQALSTNPEYLRNKASDSKEVVYYKDWQITLSRRFRALKLWLVLRSYGVVNLRNFLRSHVMMAKVFEELVGSDKRFEIVAPIYFSMVCFRVSPSVLFKNNKIYENEKAIVGENKCKWESVYESCNCWRNVCDTVRYLCEPYKGPPRDGDLEGGATTLGCHS</sequence>
<dbReference type="SUPFAM" id="SSF53383">
    <property type="entry name" value="PLP-dependent transferases"/>
    <property type="match status" value="1"/>
</dbReference>
<name>A0AAD5JUD2_ACENE</name>
<accession>A0AAD5JUD2</accession>
<dbReference type="Gene3D" id="3.90.1150.10">
    <property type="entry name" value="Aspartate Aminotransferase, domain 1"/>
    <property type="match status" value="1"/>
</dbReference>
<comment type="similarity">
    <text evidence="2 6">Belongs to the group II decarboxylase family.</text>
</comment>
<evidence type="ECO:0000256" key="5">
    <source>
        <dbReference type="ARBA" id="ARBA00023239"/>
    </source>
</evidence>
<evidence type="ECO:0000313" key="8">
    <source>
        <dbReference type="Proteomes" id="UP001064489"/>
    </source>
</evidence>
<dbReference type="AlphaFoldDB" id="A0AAD5JUD2"/>
<proteinExistence type="inferred from homology"/>
<dbReference type="InterPro" id="IPR015422">
    <property type="entry name" value="PyrdxlP-dep_Trfase_small"/>
</dbReference>
<evidence type="ECO:0000256" key="6">
    <source>
        <dbReference type="RuleBase" id="RU000382"/>
    </source>
</evidence>
<gene>
    <name evidence="7" type="ORF">LWI28_025569</name>
</gene>
<protein>
    <submittedName>
        <fullName evidence="7">Uncharacterized protein</fullName>
    </submittedName>
</protein>
<dbReference type="InterPro" id="IPR002129">
    <property type="entry name" value="PyrdxlP-dep_de-COase"/>
</dbReference>
<dbReference type="EMBL" id="JAJSOW010000002">
    <property type="protein sequence ID" value="KAI9198997.1"/>
    <property type="molecule type" value="Genomic_DNA"/>
</dbReference>
<dbReference type="InterPro" id="IPR010977">
    <property type="entry name" value="Aromatic_deC"/>
</dbReference>
<dbReference type="GO" id="GO:0005737">
    <property type="term" value="C:cytoplasm"/>
    <property type="evidence" value="ECO:0007669"/>
    <property type="project" value="TreeGrafter"/>
</dbReference>
<dbReference type="Pfam" id="PF00282">
    <property type="entry name" value="Pyridoxal_deC"/>
    <property type="match status" value="1"/>
</dbReference>
<evidence type="ECO:0000256" key="2">
    <source>
        <dbReference type="ARBA" id="ARBA00009533"/>
    </source>
</evidence>
<dbReference type="InterPro" id="IPR015421">
    <property type="entry name" value="PyrdxlP-dep_Trfase_major"/>
</dbReference>
<keyword evidence="5 6" id="KW-0456">Lyase</keyword>
<evidence type="ECO:0000313" key="7">
    <source>
        <dbReference type="EMBL" id="KAI9198997.1"/>
    </source>
</evidence>
<organism evidence="7 8">
    <name type="scientific">Acer negundo</name>
    <name type="common">Box elder</name>
    <dbReference type="NCBI Taxonomy" id="4023"/>
    <lineage>
        <taxon>Eukaryota</taxon>
        <taxon>Viridiplantae</taxon>
        <taxon>Streptophyta</taxon>
        <taxon>Embryophyta</taxon>
        <taxon>Tracheophyta</taxon>
        <taxon>Spermatophyta</taxon>
        <taxon>Magnoliopsida</taxon>
        <taxon>eudicotyledons</taxon>
        <taxon>Gunneridae</taxon>
        <taxon>Pentapetalae</taxon>
        <taxon>rosids</taxon>
        <taxon>malvids</taxon>
        <taxon>Sapindales</taxon>
        <taxon>Sapindaceae</taxon>
        <taxon>Hippocastanoideae</taxon>
        <taxon>Acereae</taxon>
        <taxon>Acer</taxon>
    </lineage>
</organism>
<evidence type="ECO:0000256" key="4">
    <source>
        <dbReference type="ARBA" id="ARBA00022898"/>
    </source>
</evidence>
<dbReference type="InterPro" id="IPR015424">
    <property type="entry name" value="PyrdxlP-dep_Trfase"/>
</dbReference>
<comment type="caution">
    <text evidence="7">The sequence shown here is derived from an EMBL/GenBank/DDBJ whole genome shotgun (WGS) entry which is preliminary data.</text>
</comment>
<keyword evidence="8" id="KW-1185">Reference proteome</keyword>
<dbReference type="GO" id="GO:0030170">
    <property type="term" value="F:pyridoxal phosphate binding"/>
    <property type="evidence" value="ECO:0007669"/>
    <property type="project" value="InterPro"/>
</dbReference>
<evidence type="ECO:0000256" key="3">
    <source>
        <dbReference type="ARBA" id="ARBA00022793"/>
    </source>
</evidence>
<dbReference type="GO" id="GO:0019752">
    <property type="term" value="P:carboxylic acid metabolic process"/>
    <property type="evidence" value="ECO:0007669"/>
    <property type="project" value="InterPro"/>
</dbReference>
<keyword evidence="3" id="KW-0210">Decarboxylase</keyword>
<dbReference type="PANTHER" id="PTHR11999:SF96">
    <property type="entry name" value="TYROSINE DECARBOXYLASE"/>
    <property type="match status" value="1"/>
</dbReference>
<reference evidence="7 8" key="1">
    <citation type="journal article" date="2022" name="Plant J.">
        <title>Strategies of tolerance reflected in two North American maple genomes.</title>
        <authorList>
            <person name="McEvoy S.L."/>
            <person name="Sezen U.U."/>
            <person name="Trouern-Trend A."/>
            <person name="McMahon S.M."/>
            <person name="Schaberg P.G."/>
            <person name="Yang J."/>
            <person name="Wegrzyn J.L."/>
            <person name="Swenson N.G."/>
        </authorList>
    </citation>
    <scope>NUCLEOTIDE SEQUENCE [LARGE SCALE GENOMIC DNA]</scope>
    <source>
        <strain evidence="7">91603</strain>
    </source>
</reference>
<evidence type="ECO:0000256" key="1">
    <source>
        <dbReference type="ARBA" id="ARBA00001933"/>
    </source>
</evidence>